<sequence length="58" mass="6585">MNVSERLLGQGLKHVIDSSHVVNTCYMVDDQGKEVQITTAMIRSVCHQLLKQCRTIKK</sequence>
<dbReference type="AlphaFoldDB" id="A0A3A8EDE8"/>
<organism evidence="1 2">
    <name type="scientific">Acinetobacter guerrae</name>
    <dbReference type="NCBI Taxonomy" id="1843371"/>
    <lineage>
        <taxon>Bacteria</taxon>
        <taxon>Pseudomonadati</taxon>
        <taxon>Pseudomonadota</taxon>
        <taxon>Gammaproteobacteria</taxon>
        <taxon>Moraxellales</taxon>
        <taxon>Moraxellaceae</taxon>
        <taxon>Acinetobacter</taxon>
    </lineage>
</organism>
<dbReference type="InterPro" id="IPR054635">
    <property type="entry name" value="PA1571-like"/>
</dbReference>
<reference evidence="1 2" key="1">
    <citation type="submission" date="2018-09" db="EMBL/GenBank/DDBJ databases">
        <title>The draft genome of Acinetobacter spp. strains.</title>
        <authorList>
            <person name="Qin J."/>
            <person name="Feng Y."/>
            <person name="Zong Z."/>
        </authorList>
    </citation>
    <scope>NUCLEOTIDE SEQUENCE [LARGE SCALE GENOMIC DNA]</scope>
    <source>
        <strain evidence="1 2">WCHAc060096</strain>
    </source>
</reference>
<keyword evidence="2" id="KW-1185">Reference proteome</keyword>
<gene>
    <name evidence="1" type="ORF">D7V21_12130</name>
</gene>
<proteinExistence type="predicted"/>
<comment type="caution">
    <text evidence="1">The sequence shown here is derived from an EMBL/GenBank/DDBJ whole genome shotgun (WGS) entry which is preliminary data.</text>
</comment>
<dbReference type="OrthoDB" id="7019010at2"/>
<name>A0A3A8EDE8_9GAMM</name>
<dbReference type="NCBIfam" id="NF045613">
    <property type="entry name" value="PA1571_fam"/>
    <property type="match status" value="1"/>
</dbReference>
<dbReference type="Proteomes" id="UP000269001">
    <property type="component" value="Unassembled WGS sequence"/>
</dbReference>
<dbReference type="EMBL" id="RAXU01000016">
    <property type="protein sequence ID" value="RKG32138.1"/>
    <property type="molecule type" value="Genomic_DNA"/>
</dbReference>
<accession>A0A3A8EDE8</accession>
<protein>
    <submittedName>
        <fullName evidence="1">Uncharacterized protein</fullName>
    </submittedName>
</protein>
<evidence type="ECO:0000313" key="2">
    <source>
        <dbReference type="Proteomes" id="UP000269001"/>
    </source>
</evidence>
<dbReference type="RefSeq" id="WP_120370734.1">
    <property type="nucleotide sequence ID" value="NZ_BKYM01000012.1"/>
</dbReference>
<evidence type="ECO:0000313" key="1">
    <source>
        <dbReference type="EMBL" id="RKG32138.1"/>
    </source>
</evidence>